<dbReference type="InterPro" id="IPR004871">
    <property type="entry name" value="RSE1/DDB1/CPSF1_C"/>
</dbReference>
<evidence type="ECO:0000256" key="1">
    <source>
        <dbReference type="ARBA" id="ARBA00004123"/>
    </source>
</evidence>
<feature type="region of interest" description="Disordered" evidence="3">
    <location>
        <begin position="1052"/>
        <end position="1099"/>
    </location>
</feature>
<dbReference type="GO" id="GO:0003676">
    <property type="term" value="F:nucleic acid binding"/>
    <property type="evidence" value="ECO:0007669"/>
    <property type="project" value="InterPro"/>
</dbReference>
<dbReference type="InterPro" id="IPR018846">
    <property type="entry name" value="Beta-prop_RSE1/DDB1/CPSF1_1st"/>
</dbReference>
<name>A0AA38GVB2_TAXCH</name>
<feature type="domain" description="RSE1/DDB1/CPSF1 first beta-propeller" evidence="5">
    <location>
        <begin position="34"/>
        <end position="475"/>
    </location>
</feature>
<evidence type="ECO:0000259" key="6">
    <source>
        <dbReference type="Pfam" id="PF23726"/>
    </source>
</evidence>
<gene>
    <name evidence="7" type="ORF">KI387_001621</name>
</gene>
<organism evidence="7 8">
    <name type="scientific">Taxus chinensis</name>
    <name type="common">Chinese yew</name>
    <name type="synonym">Taxus wallichiana var. chinensis</name>
    <dbReference type="NCBI Taxonomy" id="29808"/>
    <lineage>
        <taxon>Eukaryota</taxon>
        <taxon>Viridiplantae</taxon>
        <taxon>Streptophyta</taxon>
        <taxon>Embryophyta</taxon>
        <taxon>Tracheophyta</taxon>
        <taxon>Spermatophyta</taxon>
        <taxon>Pinopsida</taxon>
        <taxon>Pinidae</taxon>
        <taxon>Conifers II</taxon>
        <taxon>Cupressales</taxon>
        <taxon>Taxaceae</taxon>
        <taxon>Taxus</taxon>
    </lineage>
</organism>
<evidence type="ECO:0000256" key="2">
    <source>
        <dbReference type="ARBA" id="ARBA00023242"/>
    </source>
</evidence>
<feature type="region of interest" description="Disordered" evidence="3">
    <location>
        <begin position="309"/>
        <end position="342"/>
    </location>
</feature>
<dbReference type="Pfam" id="PF03178">
    <property type="entry name" value="CPSF_A"/>
    <property type="match status" value="1"/>
</dbReference>
<reference evidence="7 8" key="1">
    <citation type="journal article" date="2021" name="Nat. Plants">
        <title>The Taxus genome provides insights into paclitaxel biosynthesis.</title>
        <authorList>
            <person name="Xiong X."/>
            <person name="Gou J."/>
            <person name="Liao Q."/>
            <person name="Li Y."/>
            <person name="Zhou Q."/>
            <person name="Bi G."/>
            <person name="Li C."/>
            <person name="Du R."/>
            <person name="Wang X."/>
            <person name="Sun T."/>
            <person name="Guo L."/>
            <person name="Liang H."/>
            <person name="Lu P."/>
            <person name="Wu Y."/>
            <person name="Zhang Z."/>
            <person name="Ro D.K."/>
            <person name="Shang Y."/>
            <person name="Huang S."/>
            <person name="Yan J."/>
        </authorList>
    </citation>
    <scope>NUCLEOTIDE SEQUENCE [LARGE SCALE GENOMIC DNA]</scope>
    <source>
        <strain evidence="7">Ta-2019</strain>
    </source>
</reference>
<evidence type="ECO:0000313" key="7">
    <source>
        <dbReference type="EMBL" id="KAH9329513.1"/>
    </source>
</evidence>
<evidence type="ECO:0000259" key="5">
    <source>
        <dbReference type="Pfam" id="PF10433"/>
    </source>
</evidence>
<dbReference type="Gene3D" id="2.130.10.10">
    <property type="entry name" value="YVTN repeat-like/Quinoprotein amine dehydrogenase"/>
    <property type="match status" value="3"/>
</dbReference>
<accession>A0AA38GVB2</accession>
<dbReference type="EMBL" id="JAHRHJ020000001">
    <property type="protein sequence ID" value="KAH9329513.1"/>
    <property type="molecule type" value="Genomic_DNA"/>
</dbReference>
<dbReference type="InterPro" id="IPR050358">
    <property type="entry name" value="RSE1/DDB1/CFT1"/>
</dbReference>
<dbReference type="Pfam" id="PF10433">
    <property type="entry name" value="Beta-prop_RSE1_1st"/>
    <property type="match status" value="1"/>
</dbReference>
<evidence type="ECO:0000313" key="8">
    <source>
        <dbReference type="Proteomes" id="UP000824469"/>
    </source>
</evidence>
<dbReference type="InterPro" id="IPR058543">
    <property type="entry name" value="Beta-prop_RSE1/DDB1/CPSF1_2nd"/>
</dbReference>
<keyword evidence="2" id="KW-0539">Nucleus</keyword>
<keyword evidence="8" id="KW-1185">Reference proteome</keyword>
<sequence>MAVQEKEPEAEPEAGSKQESSYYLAKCVLKGSVVLQAVYGHIRSPSTLDVVLGKETTLELVVISEDGIVQSVCEQTVFGTIKDLSVLPWNEHCRVPQPQMYGKDLLVVLSDSGKLSFLTFSVEMHRFLAVAHIHLSHPGNVRRELGRVLSVECKGRAVAVGAFEDRVAVFPVSIAAGNNIVEKRISYPREPIIHLETEAGSRKGRETITAWGTIWSMSFVSNESQASCEGGSQLLLVVLLHRRGAVENELQVLMTDTTNRTIHLMAQFCATGSLGLNVVGIPDVPGFALLFQQGDFVLLDLRNPSSPHSVSRTRLGRLNGDGERNTVEGGEGILSGGHEGDEEGSFNVAASALLELSDSRTSSADRGDAMCIDNEQRKISSSSSSVCSWSWEPSHSGNQRLVLCLDAGEIFTAEFLLGGQDGIKINVSSCLYKCSPCKVMLWTKGGFIAAFVEMGDGQVLKIEEGMLSYRSLIQNIAPILDIALVDYHNEQQDQMFACCGVGREGSLRIIRNGISVEKLLSTPPIYEGITGTWTLRMKHGDCYHSFLVISFVEETRVLSVGLNFVDITDDVGFHPNVCTLTCGLVEDGWLVQVCQNEVRLCAPTTAAHSAGSSLSSPFCVSWRPKNASIGLGAIAGRTIILAMSSPGTLLMLGERTLSCGDHELFEIQQVKLQAEVSCISIPQEELGPRSLPASIIGLVEDNSLGTFPSGVDIGKICVVGTHKPSVELLSIVPGENFTPLAIGSISLTNTMGTAVCGCVPQDVRLVLFDRLYILSGLRNGMLLRYEWPASSVFPSELPSSSSSSLSAFMSPLDGNTSSYTAAYEGCHSQDKYTFSKNDTAEASFPVQLQLIAVRRVGTTPVFLVPLCESLRSDIIALSDRPWLLQTARHSQRIAYTSISFQPATHVTPVNAVDCPKGILFVADCSLHLVEMVHTKRLNVQKHLLGSTPRRILYHSESKTLLVMRTESHEDDSNPISNICCVDPLSGSLLSSYKFDPGETVRCMQLWKVGNEEVLVVGTGMSAGRAIMPSGEAESSKGRLLIFQLEPLQSSGSGMVHSSPASSSIAAPGSPFHDGMRSTPEHVANNNLSSSPDESSHESVRFEEGGGWELTLKWHVSMPGIVLAVCPYLGRYILASAGNNLFCLGFPQDSPQRLRRYSYSKTRFTITSIAVHLNRIAVGDCRDGVLFYSYQEDQRKLEQLYCDPVQRLVADCVLIDLDTALVSDRRGNFCALSCPNLLEENASPERNLRLSCWYHMGETIMRIHKGSFSYKVPMDDGLKACNKNDILLDIADSTVVASTLL</sequence>
<feature type="compositionally biased region" description="Low complexity" evidence="3">
    <location>
        <begin position="1057"/>
        <end position="1070"/>
    </location>
</feature>
<comment type="subcellular location">
    <subcellularLocation>
        <location evidence="1">Nucleus</location>
    </subcellularLocation>
</comment>
<feature type="domain" description="RSE1/DDB1/CPSF1 C-terminal" evidence="4">
    <location>
        <begin position="1109"/>
        <end position="1267"/>
    </location>
</feature>
<dbReference type="GO" id="GO:0005634">
    <property type="term" value="C:nucleus"/>
    <property type="evidence" value="ECO:0007669"/>
    <property type="project" value="UniProtKB-SubCell"/>
</dbReference>
<feature type="domain" description="RSE1/DDB1/CPSF1 second beta-propeller" evidence="6">
    <location>
        <begin position="527"/>
        <end position="930"/>
    </location>
</feature>
<dbReference type="Proteomes" id="UP000824469">
    <property type="component" value="Unassembled WGS sequence"/>
</dbReference>
<dbReference type="OMA" id="NPRMIFC"/>
<proteinExistence type="predicted"/>
<dbReference type="InterPro" id="IPR015943">
    <property type="entry name" value="WD40/YVTN_repeat-like_dom_sf"/>
</dbReference>
<feature type="non-terminal residue" evidence="7">
    <location>
        <position position="1"/>
    </location>
</feature>
<dbReference type="PANTHER" id="PTHR10644">
    <property type="entry name" value="DNA REPAIR/RNA PROCESSING CPSF FAMILY"/>
    <property type="match status" value="1"/>
</dbReference>
<evidence type="ECO:0000259" key="4">
    <source>
        <dbReference type="Pfam" id="PF03178"/>
    </source>
</evidence>
<dbReference type="Pfam" id="PF23726">
    <property type="entry name" value="Beta-prop_RSE1_2nd"/>
    <property type="match status" value="1"/>
</dbReference>
<evidence type="ECO:0000256" key="3">
    <source>
        <dbReference type="SAM" id="MobiDB-lite"/>
    </source>
</evidence>
<comment type="caution">
    <text evidence="7">The sequence shown here is derived from an EMBL/GenBank/DDBJ whole genome shotgun (WGS) entry which is preliminary data.</text>
</comment>
<protein>
    <submittedName>
        <fullName evidence="7">Uncharacterized protein</fullName>
    </submittedName>
</protein>